<dbReference type="EMBL" id="CP010827">
    <property type="protein sequence ID" value="AJI79706.1"/>
    <property type="molecule type" value="Genomic_DNA"/>
</dbReference>
<gene>
    <name evidence="2" type="ORF">CSING_11010</name>
    <name evidence="3" type="ORF">MHK08_03420</name>
</gene>
<reference evidence="3 5" key="2">
    <citation type="submission" date="2022-02" db="EMBL/GenBank/DDBJ databases">
        <title>Uncovering new skin microbiome diversity through culturing and metagenomics.</title>
        <authorList>
            <person name="Conlan S."/>
            <person name="Deming C."/>
            <person name="Nisc Comparative Sequencing Program N."/>
            <person name="Segre J.A."/>
        </authorList>
    </citation>
    <scope>NUCLEOTIDE SEQUENCE [LARGE SCALE GENOMIC DNA]</scope>
    <source>
        <strain evidence="3 5">ACRQV</strain>
    </source>
</reference>
<dbReference type="KEGG" id="csx:CSING_11010"/>
<name>A0A0B6F6R3_9CORY</name>
<dbReference type="Pfam" id="PF10020">
    <property type="entry name" value="DUF2262"/>
    <property type="match status" value="1"/>
</dbReference>
<evidence type="ECO:0000313" key="3">
    <source>
        <dbReference type="EMBL" id="MCG7275525.1"/>
    </source>
</evidence>
<keyword evidence="5" id="KW-1185">Reference proteome</keyword>
<dbReference type="Proteomes" id="UP000031890">
    <property type="component" value="Chromosome"/>
</dbReference>
<protein>
    <submittedName>
        <fullName evidence="3">DUF2262 domain-containing protein</fullName>
    </submittedName>
</protein>
<dbReference type="AlphaFoldDB" id="A0A0B6F6R3"/>
<proteinExistence type="predicted"/>
<dbReference type="OrthoDB" id="4400184at2"/>
<dbReference type="InterPro" id="IPR019260">
    <property type="entry name" value="DUF2262"/>
</dbReference>
<dbReference type="Proteomes" id="UP001521911">
    <property type="component" value="Unassembled WGS sequence"/>
</dbReference>
<evidence type="ECO:0000313" key="4">
    <source>
        <dbReference type="Proteomes" id="UP000031890"/>
    </source>
</evidence>
<dbReference type="EMBL" id="JAKRDF010000003">
    <property type="protein sequence ID" value="MCG7275525.1"/>
    <property type="molecule type" value="Genomic_DNA"/>
</dbReference>
<dbReference type="RefSeq" id="WP_042532163.1">
    <property type="nucleotide sequence ID" value="NZ_CP010827.1"/>
</dbReference>
<sequence>MLSLYRDFPDDEILQATLTNEAAEFLFIAPTAPQRSESESPYSEDRTHIQLLSMGGLALRFLPNGELITGDIDVRYPQLFQTSGGKTIWDPRELADLEPFTVYRARGARHFHERSQQHYVDIWEILPTIADPAMDALVAKLAAPVILNSDHGPLVLDRASNTFDGRAEDLGVDISIVYEGEELLLADTKKNFKAQLKIINKVVNAGFLDKARRFAAKKALAAANRWRTDVAQAEGIDAPIPELSVEDVYRAVTPVAVEVPQRGHIIVEFDDGYLFGGHPVTVTTRRNGTPVGCELDA</sequence>
<evidence type="ECO:0000313" key="2">
    <source>
        <dbReference type="EMBL" id="AJI79706.1"/>
    </source>
</evidence>
<accession>A0A0B6F6R3</accession>
<evidence type="ECO:0000259" key="1">
    <source>
        <dbReference type="Pfam" id="PF10020"/>
    </source>
</evidence>
<reference evidence="2 4" key="1">
    <citation type="journal article" date="2015" name="Genome Announc.">
        <title>Complete Genome Sequence and Annotation of Corynebacterium singulare DSM 44357, Isolated from a Human Semen Specimen.</title>
        <authorList>
            <person name="Merten M."/>
            <person name="Brinkrolf K."/>
            <person name="Albersmeier A."/>
            <person name="Kutter Y."/>
            <person name="Ruckert C."/>
            <person name="Tauch A."/>
        </authorList>
    </citation>
    <scope>NUCLEOTIDE SEQUENCE [LARGE SCALE GENOMIC DNA]</scope>
    <source>
        <strain evidence="2">IBS B52218</strain>
    </source>
</reference>
<dbReference type="HOGENOM" id="CLU_914360_0_0_11"/>
<feature type="domain" description="DUF2262" evidence="1">
    <location>
        <begin position="151"/>
        <end position="291"/>
    </location>
</feature>
<evidence type="ECO:0000313" key="5">
    <source>
        <dbReference type="Proteomes" id="UP001521911"/>
    </source>
</evidence>
<organism evidence="2 4">
    <name type="scientific">Corynebacterium singulare</name>
    <dbReference type="NCBI Taxonomy" id="161899"/>
    <lineage>
        <taxon>Bacteria</taxon>
        <taxon>Bacillati</taxon>
        <taxon>Actinomycetota</taxon>
        <taxon>Actinomycetes</taxon>
        <taxon>Mycobacteriales</taxon>
        <taxon>Corynebacteriaceae</taxon>
        <taxon>Corynebacterium</taxon>
    </lineage>
</organism>